<dbReference type="InterPro" id="IPR001878">
    <property type="entry name" value="Znf_CCHC"/>
</dbReference>
<protein>
    <recommendedName>
        <fullName evidence="8">CCHC-type domain-containing protein</fullName>
    </recommendedName>
</protein>
<keyword evidence="6" id="KW-0539">Nucleus</keyword>
<feature type="region of interest" description="Disordered" evidence="7">
    <location>
        <begin position="346"/>
        <end position="570"/>
    </location>
</feature>
<evidence type="ECO:0000313" key="9">
    <source>
        <dbReference type="EMBL" id="KAK5542598.1"/>
    </source>
</evidence>
<dbReference type="InterPro" id="IPR036875">
    <property type="entry name" value="Znf_CCHC_sf"/>
</dbReference>
<dbReference type="GO" id="GO:0071031">
    <property type="term" value="P:nuclear mRNA surveillance of mRNA 3'-end processing"/>
    <property type="evidence" value="ECO:0007669"/>
    <property type="project" value="TreeGrafter"/>
</dbReference>
<feature type="compositionally biased region" description="Polar residues" evidence="7">
    <location>
        <begin position="29"/>
        <end position="39"/>
    </location>
</feature>
<dbReference type="GO" id="GO:0003723">
    <property type="term" value="F:RNA binding"/>
    <property type="evidence" value="ECO:0007669"/>
    <property type="project" value="TreeGrafter"/>
</dbReference>
<feature type="domain" description="CCHC-type" evidence="8">
    <location>
        <begin position="216"/>
        <end position="232"/>
    </location>
</feature>
<dbReference type="PANTHER" id="PTHR46543:SF1">
    <property type="entry name" value="ZINC FINGER CCHC DOMAIN-CONTAINING PROTEIN 7"/>
    <property type="match status" value="1"/>
</dbReference>
<dbReference type="Proteomes" id="UP001345827">
    <property type="component" value="Unassembled WGS sequence"/>
</dbReference>
<dbReference type="GO" id="GO:0031499">
    <property type="term" value="C:TRAMP complex"/>
    <property type="evidence" value="ECO:0007669"/>
    <property type="project" value="TreeGrafter"/>
</dbReference>
<evidence type="ECO:0000256" key="1">
    <source>
        <dbReference type="ARBA" id="ARBA00004123"/>
    </source>
</evidence>
<feature type="compositionally biased region" description="Polar residues" evidence="7">
    <location>
        <begin position="748"/>
        <end position="765"/>
    </location>
</feature>
<evidence type="ECO:0000256" key="2">
    <source>
        <dbReference type="ARBA" id="ARBA00022723"/>
    </source>
</evidence>
<evidence type="ECO:0000259" key="8">
    <source>
        <dbReference type="SMART" id="SM00343"/>
    </source>
</evidence>
<feature type="domain" description="CCHC-type" evidence="8">
    <location>
        <begin position="196"/>
        <end position="213"/>
    </location>
</feature>
<dbReference type="GO" id="GO:0008270">
    <property type="term" value="F:zinc ion binding"/>
    <property type="evidence" value="ECO:0007669"/>
    <property type="project" value="UniProtKB-KW"/>
</dbReference>
<dbReference type="SMART" id="SM00343">
    <property type="entry name" value="ZnF_C2HC"/>
    <property type="match status" value="5"/>
</dbReference>
<dbReference type="GO" id="GO:0071038">
    <property type="term" value="P:TRAMP-dependent tRNA surveillance pathway"/>
    <property type="evidence" value="ECO:0007669"/>
    <property type="project" value="TreeGrafter"/>
</dbReference>
<evidence type="ECO:0000256" key="3">
    <source>
        <dbReference type="ARBA" id="ARBA00022737"/>
    </source>
</evidence>
<comment type="subcellular location">
    <subcellularLocation>
        <location evidence="1">Nucleus</location>
    </subcellularLocation>
</comment>
<feature type="compositionally biased region" description="Basic and acidic residues" evidence="7">
    <location>
        <begin position="373"/>
        <end position="390"/>
    </location>
</feature>
<accession>A0AAV9QG18</accession>
<keyword evidence="5" id="KW-0862">Zinc</keyword>
<dbReference type="EMBL" id="JAXLQG010000003">
    <property type="protein sequence ID" value="KAK5542598.1"/>
    <property type="molecule type" value="Genomic_DNA"/>
</dbReference>
<name>A0AAV9QG18_9PEZI</name>
<dbReference type="PANTHER" id="PTHR46543">
    <property type="entry name" value="ZINC FINGER CCHC DOMAIN-CONTAINING PROTEIN 7"/>
    <property type="match status" value="1"/>
</dbReference>
<feature type="compositionally biased region" description="Acidic residues" evidence="7">
    <location>
        <begin position="47"/>
        <end position="59"/>
    </location>
</feature>
<evidence type="ECO:0000256" key="5">
    <source>
        <dbReference type="ARBA" id="ARBA00022833"/>
    </source>
</evidence>
<evidence type="ECO:0000256" key="7">
    <source>
        <dbReference type="SAM" id="MobiDB-lite"/>
    </source>
</evidence>
<proteinExistence type="predicted"/>
<dbReference type="GO" id="GO:0071036">
    <property type="term" value="P:nuclear polyadenylation-dependent snoRNA catabolic process"/>
    <property type="evidence" value="ECO:0007669"/>
    <property type="project" value="TreeGrafter"/>
</dbReference>
<keyword evidence="4" id="KW-0863">Zinc-finger</keyword>
<dbReference type="SUPFAM" id="SSF57756">
    <property type="entry name" value="Retrovirus zinc finger-like domains"/>
    <property type="match status" value="1"/>
</dbReference>
<feature type="compositionally biased region" description="Polar residues" evidence="7">
    <location>
        <begin position="87"/>
        <end position="96"/>
    </location>
</feature>
<evidence type="ECO:0000256" key="4">
    <source>
        <dbReference type="ARBA" id="ARBA00022771"/>
    </source>
</evidence>
<feature type="region of interest" description="Disordered" evidence="7">
    <location>
        <begin position="744"/>
        <end position="765"/>
    </location>
</feature>
<feature type="compositionally biased region" description="Basic residues" evidence="7">
    <location>
        <begin position="541"/>
        <end position="559"/>
    </location>
</feature>
<comment type="caution">
    <text evidence="9">The sequence shown here is derived from an EMBL/GenBank/DDBJ whole genome shotgun (WGS) entry which is preliminary data.</text>
</comment>
<feature type="compositionally biased region" description="Basic and acidic residues" evidence="7">
    <location>
        <begin position="77"/>
        <end position="86"/>
    </location>
</feature>
<dbReference type="GO" id="GO:0071035">
    <property type="term" value="P:nuclear polyadenylation-dependent rRNA catabolic process"/>
    <property type="evidence" value="ECO:0007669"/>
    <property type="project" value="TreeGrafter"/>
</dbReference>
<sequence>MDHSTGFGKNRLATGFRGPSSLVTEEMSDNNGNNSTSAASPGVSADDAIEISSDEESEDGGMVINVDHSTQHGLQEKTAVHEDDHTSGFQNTNTESSARRKNMASPSNSIDEDVDMQLQAETMLYANSPPNGVPADAALHPQPGLRLRDLSPDQLQLQLKYALFDVHPEQVDLDRPVVCLTCLSEGHAEEVCPERICVHCSAVDQHPSRTCPQIGRCSRCREPGHDAESCTAGIKITTVPCDLCGALNHVEASCPRRFFLSDALSYSGTLKLWISCCRCASKSHLVGDCPDAKSVMATRWSLKPLSPGQVVNLSLESGTAHLELEAANRGMRPAGMRIKGRAGLHTAGVPAPVQGSDDDTDEPFLGPRVGTKSKGDRAEFTFRHPQRPPEPKSYQQRGGQYDRYNPPLDSHAYQSRPASNWYATDSFGGRRSRSPPSFGRRGAEDPRRRSRSPRGFDSYRSDRRRSPHNSHDSGRPTPTQTSDAPAGLRGGAATDSPHQGPSFQLPLRRGSNNMPPRQQTANPDRPLSQPVVPPPNAQQARSKKKKKSTRRGVRGRPKANKSQAYSTHDDNIAEKENVVITPKIFRKLPPVQVLEKFVKILNAQRELRSQSRLELESLGEKCVSLLERYLFFVFLTGSRHYLRMESYAQNWVEITTQQRAVIWKWLEAVQSLAGAAKQTLHTFLLLQDAPALDRVYLDETMAPHLTSRGWKRKGKENLHQLRDPAPVVEHLQLNADPEAVAAKMDHANSGSASHPKTSQLSRKSTLQLPMAPDLVLQLYLKMVSMQRDKAGQAPVVLGLSEEG</sequence>
<evidence type="ECO:0000313" key="10">
    <source>
        <dbReference type="Proteomes" id="UP001345827"/>
    </source>
</evidence>
<feature type="region of interest" description="Disordered" evidence="7">
    <location>
        <begin position="77"/>
        <end position="110"/>
    </location>
</feature>
<feature type="domain" description="CCHC-type" evidence="8">
    <location>
        <begin position="240"/>
        <end position="256"/>
    </location>
</feature>
<evidence type="ECO:0000256" key="6">
    <source>
        <dbReference type="ARBA" id="ARBA00023242"/>
    </source>
</evidence>
<feature type="domain" description="CCHC-type" evidence="8">
    <location>
        <begin position="178"/>
        <end position="194"/>
    </location>
</feature>
<feature type="region of interest" description="Disordered" evidence="7">
    <location>
        <begin position="1"/>
        <end position="61"/>
    </location>
</feature>
<feature type="compositionally biased region" description="Polar residues" evidence="7">
    <location>
        <begin position="510"/>
        <end position="522"/>
    </location>
</feature>
<keyword evidence="3" id="KW-0677">Repeat</keyword>
<dbReference type="InterPro" id="IPR051644">
    <property type="entry name" value="TRAMP_AT-DNA-binding"/>
</dbReference>
<feature type="compositionally biased region" description="Low complexity" evidence="7">
    <location>
        <begin position="426"/>
        <end position="440"/>
    </location>
</feature>
<reference evidence="9 10" key="1">
    <citation type="submission" date="2023-06" db="EMBL/GenBank/DDBJ databases">
        <title>Black Yeasts Isolated from many extreme environments.</title>
        <authorList>
            <person name="Coleine C."/>
            <person name="Stajich J.E."/>
            <person name="Selbmann L."/>
        </authorList>
    </citation>
    <scope>NUCLEOTIDE SEQUENCE [LARGE SCALE GENOMIC DNA]</scope>
    <source>
        <strain evidence="9 10">CCFEE 5887</strain>
    </source>
</reference>
<dbReference type="GO" id="GO:0071039">
    <property type="term" value="P:nuclear polyadenylation-dependent CUT catabolic process"/>
    <property type="evidence" value="ECO:0007669"/>
    <property type="project" value="TreeGrafter"/>
</dbReference>
<feature type="domain" description="CCHC-type" evidence="8">
    <location>
        <begin position="275"/>
        <end position="291"/>
    </location>
</feature>
<feature type="compositionally biased region" description="Polar residues" evidence="7">
    <location>
        <begin position="412"/>
        <end position="423"/>
    </location>
</feature>
<keyword evidence="10" id="KW-1185">Reference proteome</keyword>
<keyword evidence="2" id="KW-0479">Metal-binding</keyword>
<dbReference type="GO" id="GO:0071037">
    <property type="term" value="P:nuclear polyadenylation-dependent snRNA catabolic process"/>
    <property type="evidence" value="ECO:0007669"/>
    <property type="project" value="TreeGrafter"/>
</dbReference>
<dbReference type="Gene3D" id="4.10.60.10">
    <property type="entry name" value="Zinc finger, CCHC-type"/>
    <property type="match status" value="1"/>
</dbReference>
<dbReference type="AlphaFoldDB" id="A0AAV9QG18"/>
<gene>
    <name evidence="9" type="ORF">LTR25_002484</name>
</gene>
<organism evidence="9 10">
    <name type="scientific">Vermiconidia calcicola</name>
    <dbReference type="NCBI Taxonomy" id="1690605"/>
    <lineage>
        <taxon>Eukaryota</taxon>
        <taxon>Fungi</taxon>
        <taxon>Dikarya</taxon>
        <taxon>Ascomycota</taxon>
        <taxon>Pezizomycotina</taxon>
        <taxon>Dothideomycetes</taxon>
        <taxon>Dothideomycetidae</taxon>
        <taxon>Mycosphaerellales</taxon>
        <taxon>Extremaceae</taxon>
        <taxon>Vermiconidia</taxon>
    </lineage>
</organism>